<protein>
    <recommendedName>
        <fullName evidence="5">DUF3426 domain-containing protein</fullName>
    </recommendedName>
</protein>
<gene>
    <name evidence="3" type="ORF">LZD57_02740</name>
</gene>
<evidence type="ECO:0008006" key="5">
    <source>
        <dbReference type="Google" id="ProtNLM"/>
    </source>
</evidence>
<keyword evidence="2" id="KW-0472">Membrane</keyword>
<organism evidence="3 4">
    <name type="scientific">Jiella avicenniae</name>
    <dbReference type="NCBI Taxonomy" id="2907202"/>
    <lineage>
        <taxon>Bacteria</taxon>
        <taxon>Pseudomonadati</taxon>
        <taxon>Pseudomonadota</taxon>
        <taxon>Alphaproteobacteria</taxon>
        <taxon>Hyphomicrobiales</taxon>
        <taxon>Aurantimonadaceae</taxon>
        <taxon>Jiella</taxon>
    </lineage>
</organism>
<feature type="transmembrane region" description="Helical" evidence="2">
    <location>
        <begin position="80"/>
        <end position="101"/>
    </location>
</feature>
<reference evidence="3" key="1">
    <citation type="submission" date="2022-01" db="EMBL/GenBank/DDBJ databases">
        <title>Jiella avicenniae sp. nov., a novel endophytic bacterium isolated from bark of Avicennia marina.</title>
        <authorList>
            <person name="Tuo L."/>
        </authorList>
    </citation>
    <scope>NUCLEOTIDE SEQUENCE</scope>
    <source>
        <strain evidence="3">CBK1P-4</strain>
    </source>
</reference>
<evidence type="ECO:0000256" key="1">
    <source>
        <dbReference type="SAM" id="MobiDB-lite"/>
    </source>
</evidence>
<comment type="caution">
    <text evidence="3">The sequence shown here is derived from an EMBL/GenBank/DDBJ whole genome shotgun (WGS) entry which is preliminary data.</text>
</comment>
<dbReference type="EMBL" id="JAJUWU010000003">
    <property type="protein sequence ID" value="MCE7026896.1"/>
    <property type="molecule type" value="Genomic_DNA"/>
</dbReference>
<accession>A0A9X1NYV2</accession>
<sequence>MTGRRGRNLNDVGRTASASGPVFGRRQGAEEPFGPATRPHDGSAETVEWAEAVELPRAAPASMAAASPKARRIAAMPGRIGLFVCAFAFGALLLPALLVSFPETPVAATVSNGGGYPVRLSTINASLVSHGDGRLLRVEGRISNPAAVAAAVPPLRIDFADRSAGLRSRTLQTSVDRLNAGTSIDFVTMVAVPDEAKGDVRVGFVETSSEGGR</sequence>
<evidence type="ECO:0000313" key="4">
    <source>
        <dbReference type="Proteomes" id="UP001139035"/>
    </source>
</evidence>
<keyword evidence="2" id="KW-1133">Transmembrane helix</keyword>
<dbReference type="AlphaFoldDB" id="A0A9X1NYV2"/>
<proteinExistence type="predicted"/>
<keyword evidence="2" id="KW-0812">Transmembrane</keyword>
<evidence type="ECO:0000256" key="2">
    <source>
        <dbReference type="SAM" id="Phobius"/>
    </source>
</evidence>
<feature type="region of interest" description="Disordered" evidence="1">
    <location>
        <begin position="1"/>
        <end position="44"/>
    </location>
</feature>
<keyword evidence="4" id="KW-1185">Reference proteome</keyword>
<evidence type="ECO:0000313" key="3">
    <source>
        <dbReference type="EMBL" id="MCE7026896.1"/>
    </source>
</evidence>
<name>A0A9X1NYV2_9HYPH</name>
<dbReference type="Proteomes" id="UP001139035">
    <property type="component" value="Unassembled WGS sequence"/>
</dbReference>